<evidence type="ECO:0000256" key="3">
    <source>
        <dbReference type="ARBA" id="ARBA00022552"/>
    </source>
</evidence>
<keyword evidence="10 11" id="KW-0694">RNA-binding</keyword>
<dbReference type="InterPro" id="IPR025156">
    <property type="entry name" value="RNase_M5_C"/>
</dbReference>
<organism evidence="14 15">
    <name type="scientific">Dialister micraerophilus UPII 345-E</name>
    <dbReference type="NCBI Taxonomy" id="910314"/>
    <lineage>
        <taxon>Bacteria</taxon>
        <taxon>Bacillati</taxon>
        <taxon>Bacillota</taxon>
        <taxon>Negativicutes</taxon>
        <taxon>Veillonellales</taxon>
        <taxon>Veillonellaceae</taxon>
        <taxon>Dialister</taxon>
    </lineage>
</organism>
<keyword evidence="7 11" id="KW-0255">Endonuclease</keyword>
<dbReference type="GO" id="GO:0019843">
    <property type="term" value="F:rRNA binding"/>
    <property type="evidence" value="ECO:0007669"/>
    <property type="project" value="UniProtKB-KW"/>
</dbReference>
<dbReference type="AlphaFoldDB" id="E4L7U6"/>
<dbReference type="SUPFAM" id="SSF110455">
    <property type="entry name" value="Toprim domain"/>
    <property type="match status" value="1"/>
</dbReference>
<dbReference type="InterPro" id="IPR004466">
    <property type="entry name" value="RNase_M5"/>
</dbReference>
<keyword evidence="8 11" id="KW-0378">Hydrolase</keyword>
<dbReference type="Gene3D" id="3.40.1360.10">
    <property type="match status" value="1"/>
</dbReference>
<evidence type="ECO:0000313" key="14">
    <source>
        <dbReference type="EMBL" id="EFR43064.1"/>
    </source>
</evidence>
<dbReference type="Pfam" id="PF01751">
    <property type="entry name" value="Toprim"/>
    <property type="match status" value="1"/>
</dbReference>
<dbReference type="PANTHER" id="PTHR39156:SF2">
    <property type="entry name" value="DNA PRIMASE (BACTERIAL TYPE) AND SMALL PRIMASE-LIKE PROTEINS"/>
    <property type="match status" value="1"/>
</dbReference>
<evidence type="ECO:0000256" key="12">
    <source>
        <dbReference type="NCBIfam" id="TIGR00334"/>
    </source>
</evidence>
<dbReference type="CDD" id="cd01027">
    <property type="entry name" value="TOPRIM_RNase_M5_like"/>
    <property type="match status" value="1"/>
</dbReference>
<dbReference type="GO" id="GO:0005737">
    <property type="term" value="C:cytoplasm"/>
    <property type="evidence" value="ECO:0007669"/>
    <property type="project" value="UniProtKB-SubCell"/>
</dbReference>
<dbReference type="InterPro" id="IPR006171">
    <property type="entry name" value="TOPRIM_dom"/>
</dbReference>
<evidence type="ECO:0000256" key="11">
    <source>
        <dbReference type="HAMAP-Rule" id="MF_01469"/>
    </source>
</evidence>
<comment type="similarity">
    <text evidence="11">Belongs to the ribonuclease M5 family.</text>
</comment>
<dbReference type="SMART" id="SM00493">
    <property type="entry name" value="TOPRIM"/>
    <property type="match status" value="1"/>
</dbReference>
<evidence type="ECO:0000313" key="15">
    <source>
        <dbReference type="Proteomes" id="UP000004594"/>
    </source>
</evidence>
<evidence type="ECO:0000256" key="4">
    <source>
        <dbReference type="ARBA" id="ARBA00022722"/>
    </source>
</evidence>
<dbReference type="RefSeq" id="WP_007554110.1">
    <property type="nucleotide sequence ID" value="NZ_AENT01000010.1"/>
</dbReference>
<dbReference type="GO" id="GO:0046872">
    <property type="term" value="F:metal ion binding"/>
    <property type="evidence" value="ECO:0007669"/>
    <property type="project" value="UniProtKB-KW"/>
</dbReference>
<evidence type="ECO:0000256" key="5">
    <source>
        <dbReference type="ARBA" id="ARBA00022723"/>
    </source>
</evidence>
<name>E4L7U6_9FIRM</name>
<dbReference type="NCBIfam" id="TIGR00334">
    <property type="entry name" value="5S_RNA_mat_M5"/>
    <property type="match status" value="1"/>
</dbReference>
<keyword evidence="3 11" id="KW-0698">rRNA processing</keyword>
<accession>E4L7U6</accession>
<comment type="function">
    <text evidence="11">Required for correct processing of both the 5' and 3' ends of 5S rRNA precursor. Cleaves both sides of a double-stranded region yielding mature 5S rRNA in one step.</text>
</comment>
<reference evidence="14 15" key="1">
    <citation type="submission" date="2010-11" db="EMBL/GenBank/DDBJ databases">
        <authorList>
            <person name="Durkin A.S."/>
            <person name="Madupu R."/>
            <person name="Torralba M."/>
            <person name="Gillis M."/>
            <person name="Methe B."/>
            <person name="Sutton G."/>
            <person name="Nelson K.E."/>
        </authorList>
    </citation>
    <scope>NUCLEOTIDE SEQUENCE [LARGE SCALE GENOMIC DNA]</scope>
    <source>
        <strain evidence="14 15">UPII 345-E</strain>
    </source>
</reference>
<keyword evidence="2 11" id="KW-0690">Ribosome biogenesis</keyword>
<evidence type="ECO:0000256" key="9">
    <source>
        <dbReference type="ARBA" id="ARBA00022842"/>
    </source>
</evidence>
<dbReference type="GO" id="GO:0043822">
    <property type="term" value="F:ribonuclease M5 activity"/>
    <property type="evidence" value="ECO:0007669"/>
    <property type="project" value="UniProtKB-UniRule"/>
</dbReference>
<evidence type="ECO:0000256" key="8">
    <source>
        <dbReference type="ARBA" id="ARBA00022801"/>
    </source>
</evidence>
<comment type="subcellular location">
    <subcellularLocation>
        <location evidence="11">Cytoplasm</location>
    </subcellularLocation>
</comment>
<evidence type="ECO:0000256" key="2">
    <source>
        <dbReference type="ARBA" id="ARBA00022517"/>
    </source>
</evidence>
<keyword evidence="9" id="KW-0460">Magnesium</keyword>
<evidence type="ECO:0000256" key="1">
    <source>
        <dbReference type="ARBA" id="ARBA00022490"/>
    </source>
</evidence>
<dbReference type="eggNOG" id="COG1658">
    <property type="taxonomic scope" value="Bacteria"/>
</dbReference>
<keyword evidence="4 11" id="KW-0540">Nuclease</keyword>
<dbReference type="HAMAP" id="MF_01469">
    <property type="entry name" value="RNase_M5"/>
    <property type="match status" value="1"/>
</dbReference>
<dbReference type="Pfam" id="PF13331">
    <property type="entry name" value="DUF4093"/>
    <property type="match status" value="1"/>
</dbReference>
<dbReference type="PANTHER" id="PTHR39156">
    <property type="entry name" value="RIBONUCLEASE M5"/>
    <property type="match status" value="1"/>
</dbReference>
<evidence type="ECO:0000259" key="13">
    <source>
        <dbReference type="PROSITE" id="PS50880"/>
    </source>
</evidence>
<dbReference type="OrthoDB" id="9791329at2"/>
<evidence type="ECO:0000256" key="10">
    <source>
        <dbReference type="ARBA" id="ARBA00022884"/>
    </source>
</evidence>
<evidence type="ECO:0000256" key="6">
    <source>
        <dbReference type="ARBA" id="ARBA00022730"/>
    </source>
</evidence>
<proteinExistence type="inferred from homology"/>
<dbReference type="EC" id="3.1.26.8" evidence="11 12"/>
<dbReference type="InterPro" id="IPR034141">
    <property type="entry name" value="TOPRIM_RNase_M5-like"/>
</dbReference>
<feature type="domain" description="Toprim" evidence="13">
    <location>
        <begin position="3"/>
        <end position="94"/>
    </location>
</feature>
<dbReference type="GO" id="GO:0006364">
    <property type="term" value="P:rRNA processing"/>
    <property type="evidence" value="ECO:0007669"/>
    <property type="project" value="UniProtKB-UniRule"/>
</dbReference>
<dbReference type="Proteomes" id="UP000004594">
    <property type="component" value="Unassembled WGS sequence"/>
</dbReference>
<gene>
    <name evidence="11 14" type="primary">rnmV</name>
    <name evidence="14" type="ORF">HMPREF9220_0782</name>
</gene>
<comment type="caution">
    <text evidence="14">The sequence shown here is derived from an EMBL/GenBank/DDBJ whole genome shotgun (WGS) entry which is preliminary data.</text>
</comment>
<keyword evidence="5" id="KW-0479">Metal-binding</keyword>
<sequence length="181" mass="20278">MIRQVIIVEGKSDEARIKQAVEADVITTGGLSLRSVVVEEIRFAYEKRGIIILTDPDGPGEKIRKRLTRLFPDALHAFIPKSKASTSKDVGIENASCESIREALLNLKINYQKDLKEFSMKDLIENNLSGAEKCVEKRNKVGALLGIGYGNSKQFLKKLNHFGITRDDWNKAIRMCGDEND</sequence>
<evidence type="ECO:0000256" key="7">
    <source>
        <dbReference type="ARBA" id="ARBA00022759"/>
    </source>
</evidence>
<keyword evidence="6 11" id="KW-0699">rRNA-binding</keyword>
<dbReference type="EMBL" id="AENT01000010">
    <property type="protein sequence ID" value="EFR43064.1"/>
    <property type="molecule type" value="Genomic_DNA"/>
</dbReference>
<protein>
    <recommendedName>
        <fullName evidence="11 12">Ribonuclease M5</fullName>
        <ecNumber evidence="11 12">3.1.26.8</ecNumber>
    </recommendedName>
    <alternativeName>
        <fullName evidence="11">RNase M5</fullName>
    </alternativeName>
    <alternativeName>
        <fullName evidence="11">Ribosomal RNA terminal maturase M5</fullName>
    </alternativeName>
</protein>
<keyword evidence="1 11" id="KW-0963">Cytoplasm</keyword>
<comment type="catalytic activity">
    <reaction evidence="11">
        <text>Endonucleolytic cleavage of RNA, removing 21 and 42 nucleotides, respectively, from the 5'- and 3'-termini of a 5S-rRNA precursor.</text>
        <dbReference type="EC" id="3.1.26.8"/>
    </reaction>
</comment>
<dbReference type="PROSITE" id="PS50880">
    <property type="entry name" value="TOPRIM"/>
    <property type="match status" value="1"/>
</dbReference>